<comment type="caution">
    <text evidence="2">The sequence shown here is derived from an EMBL/GenBank/DDBJ whole genome shotgun (WGS) entry which is preliminary data.</text>
</comment>
<evidence type="ECO:0000313" key="2">
    <source>
        <dbReference type="EMBL" id="KAG8040245.1"/>
    </source>
</evidence>
<reference evidence="2" key="1">
    <citation type="submission" date="2020-03" db="EMBL/GenBank/DDBJ databases">
        <authorList>
            <person name="Chebbi M.A."/>
            <person name="Drezen J.M."/>
        </authorList>
    </citation>
    <scope>NUCLEOTIDE SEQUENCE</scope>
    <source>
        <tissue evidence="2">Whole body</tissue>
    </source>
</reference>
<proteinExistence type="predicted"/>
<dbReference type="AlphaFoldDB" id="A0A8J5UW64"/>
<reference evidence="2" key="2">
    <citation type="submission" date="2021-04" db="EMBL/GenBank/DDBJ databases">
        <title>Genome-wide patterns of bracovirus chromosomal integration into multiple host tissues during parasitism.</title>
        <authorList>
            <person name="Chebbi M.A.C."/>
        </authorList>
    </citation>
    <scope>NUCLEOTIDE SEQUENCE</scope>
    <source>
        <tissue evidence="2">Whole body</tissue>
    </source>
</reference>
<gene>
    <name evidence="2" type="ORF">G9C98_000815</name>
</gene>
<organism evidence="2 3">
    <name type="scientific">Cotesia typhae</name>
    <dbReference type="NCBI Taxonomy" id="2053667"/>
    <lineage>
        <taxon>Eukaryota</taxon>
        <taxon>Metazoa</taxon>
        <taxon>Ecdysozoa</taxon>
        <taxon>Arthropoda</taxon>
        <taxon>Hexapoda</taxon>
        <taxon>Insecta</taxon>
        <taxon>Pterygota</taxon>
        <taxon>Neoptera</taxon>
        <taxon>Endopterygota</taxon>
        <taxon>Hymenoptera</taxon>
        <taxon>Apocrita</taxon>
        <taxon>Ichneumonoidea</taxon>
        <taxon>Braconidae</taxon>
        <taxon>Microgastrinae</taxon>
        <taxon>Cotesia</taxon>
    </lineage>
</organism>
<protein>
    <submittedName>
        <fullName evidence="2">Uncharacterized protein</fullName>
    </submittedName>
</protein>
<feature type="region of interest" description="Disordered" evidence="1">
    <location>
        <begin position="105"/>
        <end position="135"/>
    </location>
</feature>
<name>A0A8J5UW64_9HYME</name>
<sequence>MLIVQGWTGKSVPSVRNSNILSSPGQQVCIRVLQKLRGGRVSDCELEPAEADVHASEVQQQVSELSGLKSDTGGTFDPSDSRIKATWRTIDSYWRTRLPFQRVRPSLPRKNSSDLASGSHVGDPLRDERSPLPDQPRAVQVLRRAGVSGVQLALDQRTAHSGHPGPKESLWWTRLRLLRDP</sequence>
<evidence type="ECO:0000313" key="3">
    <source>
        <dbReference type="Proteomes" id="UP000729913"/>
    </source>
</evidence>
<accession>A0A8J5UW64</accession>
<dbReference type="EMBL" id="JAAOIC020000023">
    <property type="protein sequence ID" value="KAG8040245.1"/>
    <property type="molecule type" value="Genomic_DNA"/>
</dbReference>
<dbReference type="Proteomes" id="UP000729913">
    <property type="component" value="Unassembled WGS sequence"/>
</dbReference>
<evidence type="ECO:0000256" key="1">
    <source>
        <dbReference type="SAM" id="MobiDB-lite"/>
    </source>
</evidence>
<keyword evidence="3" id="KW-1185">Reference proteome</keyword>